<sequence>MPAGAAGAAGASWTTSCIAKAKLLAMHEAFKFLVDDDTFHSASALGASKPAVVSVSVIDELQTSETTRMVLDISRQNRVFVSRVETNRVR</sequence>
<evidence type="ECO:0000313" key="1">
    <source>
        <dbReference type="EMBL" id="MEI5996442.1"/>
    </source>
</evidence>
<reference evidence="1 2" key="1">
    <citation type="journal article" date="2022" name="Arch. Microbiol.">
        <title>Paraburkholderia bengalensis sp. nov. isolated from roots of Oryza sativa, IR64.</title>
        <authorList>
            <person name="Nag P."/>
            <person name="Mondal N."/>
            <person name="Sarkar J."/>
            <person name="Das S."/>
        </authorList>
    </citation>
    <scope>NUCLEOTIDE SEQUENCE [LARGE SCALE GENOMIC DNA]</scope>
    <source>
        <strain evidence="1 2">IR64_4_BI</strain>
    </source>
</reference>
<dbReference type="EMBL" id="JACFYJ010000004">
    <property type="protein sequence ID" value="MEI5996442.1"/>
    <property type="molecule type" value="Genomic_DNA"/>
</dbReference>
<name>A0ABU8ILY5_9BURK</name>
<proteinExistence type="predicted"/>
<organism evidence="1 2">
    <name type="scientific">Paraburkholderia bengalensis</name>
    <dbReference type="NCBI Taxonomy" id="2747562"/>
    <lineage>
        <taxon>Bacteria</taxon>
        <taxon>Pseudomonadati</taxon>
        <taxon>Pseudomonadota</taxon>
        <taxon>Betaproteobacteria</taxon>
        <taxon>Burkholderiales</taxon>
        <taxon>Burkholderiaceae</taxon>
        <taxon>Paraburkholderia</taxon>
    </lineage>
</organism>
<keyword evidence="2" id="KW-1185">Reference proteome</keyword>
<dbReference type="RefSeq" id="WP_336596870.1">
    <property type="nucleotide sequence ID" value="NZ_JACFYJ010000004.1"/>
</dbReference>
<dbReference type="Proteomes" id="UP001386437">
    <property type="component" value="Unassembled WGS sequence"/>
</dbReference>
<accession>A0ABU8ILY5</accession>
<protein>
    <submittedName>
        <fullName evidence="1">Uncharacterized protein</fullName>
    </submittedName>
</protein>
<evidence type="ECO:0000313" key="2">
    <source>
        <dbReference type="Proteomes" id="UP001386437"/>
    </source>
</evidence>
<comment type="caution">
    <text evidence="1">The sequence shown here is derived from an EMBL/GenBank/DDBJ whole genome shotgun (WGS) entry which is preliminary data.</text>
</comment>
<gene>
    <name evidence="1" type="ORF">H3V53_04235</name>
</gene>